<reference evidence="3" key="1">
    <citation type="submission" date="2019-03" db="EMBL/GenBank/DDBJ databases">
        <title>Improved annotation for the trematode Fasciola hepatica.</title>
        <authorList>
            <person name="Choi Y.-J."/>
            <person name="Martin J."/>
            <person name="Mitreva M."/>
        </authorList>
    </citation>
    <scope>NUCLEOTIDE SEQUENCE [LARGE SCALE GENOMIC DNA]</scope>
</reference>
<dbReference type="SUPFAM" id="SSF47769">
    <property type="entry name" value="SAM/Pointed domain"/>
    <property type="match status" value="1"/>
</dbReference>
<evidence type="ECO:0000256" key="1">
    <source>
        <dbReference type="SAM" id="MobiDB-lite"/>
    </source>
</evidence>
<feature type="compositionally biased region" description="Basic and acidic residues" evidence="1">
    <location>
        <begin position="747"/>
        <end position="762"/>
    </location>
</feature>
<dbReference type="Gene3D" id="1.25.10.10">
    <property type="entry name" value="Leucine-rich Repeat Variant"/>
    <property type="match status" value="1"/>
</dbReference>
<dbReference type="PANTHER" id="PTHR46270:SF2">
    <property type="entry name" value="TIR DOMAIN-CONTAINING PROTEIN"/>
    <property type="match status" value="1"/>
</dbReference>
<proteinExistence type="predicted"/>
<protein>
    <recommendedName>
        <fullName evidence="2">TIR domain-containing protein</fullName>
    </recommendedName>
</protein>
<dbReference type="InterPro" id="IPR016024">
    <property type="entry name" value="ARM-type_fold"/>
</dbReference>
<evidence type="ECO:0000313" key="3">
    <source>
        <dbReference type="EMBL" id="THD28092.1"/>
    </source>
</evidence>
<dbReference type="Pfam" id="PF13676">
    <property type="entry name" value="TIR_2"/>
    <property type="match status" value="1"/>
</dbReference>
<dbReference type="PANTHER" id="PTHR46270">
    <property type="entry name" value="ARMADILLO-TYPE FOLD-RELATED"/>
    <property type="match status" value="1"/>
</dbReference>
<dbReference type="InterPro" id="IPR011989">
    <property type="entry name" value="ARM-like"/>
</dbReference>
<accession>A0A4E0S2W0</accession>
<dbReference type="InterPro" id="IPR000157">
    <property type="entry name" value="TIR_dom"/>
</dbReference>
<evidence type="ECO:0000313" key="4">
    <source>
        <dbReference type="Proteomes" id="UP000230066"/>
    </source>
</evidence>
<sequence length="774" mass="84483">MDHPEPITKRPVEIPQCRKGFTLDEARTFVDQVMDVFRSLEDMSDLRSMYETGKQLSRAYFDCHAYRAELAQHLTNCEYPAFASKMMKKLNNMGVFKNDDIWFSSFYFYNTTWNFSDTWPEFATSLATAGLPNLLNLNIGHQPYLENLSSKNVYYLIKASLSIIHNIARVPGNTHYFASDSVRQALLHLAQREEEFLRCVSTLCLAHIITESETHLVTDTSSGGIDLSRILFSYINSARVSEKRRCHGFQVIELLGALSAFSVHDPVKPSLIQGTFSASGTGATTNADHGATCVGLLRDLIEVALLNSPSAVTLREAEEAIRILWNLTFDSNESSATSHHQLKTWLAEVTANPAVSTQLTKAILRALEAAQWKLNHVPPAAHHDPTDCGPILFSFAPSNRLAVSRIADRMRESSLPVANLPFNNNEIIALPEANAVGLSMCACSTGSQTQWLEAVEQSSVLVVCLSDAYRLSPGCRMEAEYFMSTGTDAHPKPIVPIVLQPKLKPTGWLTRLTTRHSIDFNGKRDPEASYDALISQLKELVADAKRRAEAAAAAQAAALTAASTAQRHPSLDSKRHLATAGDTGMGGVANSDGPLNHVCGNPAAGSRATSGMSLKREDGLSGSTPFGFPTKLQNHLVTPSSMHPAGMIGAGITRPIATSAWRHVIRPEVRNWSTSTVATWLRFRGLGHVPVQMAGGIDGVLLSQLAGLRIWAPEYFTQSLRGELGLGFADSLRFLEALDELAPDDEETKKLDGDDELVDGHPHVNSVEGAASRA</sequence>
<dbReference type="SUPFAM" id="SSF52200">
    <property type="entry name" value="Toll/Interleukin receptor TIR domain"/>
    <property type="match status" value="1"/>
</dbReference>
<dbReference type="AlphaFoldDB" id="A0A4E0S2W0"/>
<dbReference type="SUPFAM" id="SSF48371">
    <property type="entry name" value="ARM repeat"/>
    <property type="match status" value="1"/>
</dbReference>
<dbReference type="InterPro" id="IPR013761">
    <property type="entry name" value="SAM/pointed_sf"/>
</dbReference>
<organism evidence="3 4">
    <name type="scientific">Fasciola hepatica</name>
    <name type="common">Liver fluke</name>
    <dbReference type="NCBI Taxonomy" id="6192"/>
    <lineage>
        <taxon>Eukaryota</taxon>
        <taxon>Metazoa</taxon>
        <taxon>Spiralia</taxon>
        <taxon>Lophotrochozoa</taxon>
        <taxon>Platyhelminthes</taxon>
        <taxon>Trematoda</taxon>
        <taxon>Digenea</taxon>
        <taxon>Plagiorchiida</taxon>
        <taxon>Echinostomata</taxon>
        <taxon>Echinostomatoidea</taxon>
        <taxon>Fasciolidae</taxon>
        <taxon>Fasciola</taxon>
    </lineage>
</organism>
<keyword evidence="4" id="KW-1185">Reference proteome</keyword>
<name>A0A4E0S2W0_FASHE</name>
<dbReference type="EMBL" id="JXXN02000239">
    <property type="protein sequence ID" value="THD28092.1"/>
    <property type="molecule type" value="Genomic_DNA"/>
</dbReference>
<dbReference type="Gene3D" id="3.40.50.10140">
    <property type="entry name" value="Toll/interleukin-1 receptor homology (TIR) domain"/>
    <property type="match status" value="1"/>
</dbReference>
<dbReference type="Proteomes" id="UP000230066">
    <property type="component" value="Unassembled WGS sequence"/>
</dbReference>
<gene>
    <name evidence="3" type="ORF">D915_001036</name>
</gene>
<feature type="region of interest" description="Disordered" evidence="1">
    <location>
        <begin position="745"/>
        <end position="774"/>
    </location>
</feature>
<comment type="caution">
    <text evidence="3">The sequence shown here is derived from an EMBL/GenBank/DDBJ whole genome shotgun (WGS) entry which is preliminary data.</text>
</comment>
<dbReference type="InterPro" id="IPR035897">
    <property type="entry name" value="Toll_tir_struct_dom_sf"/>
</dbReference>
<evidence type="ECO:0000259" key="2">
    <source>
        <dbReference type="Pfam" id="PF13676"/>
    </source>
</evidence>
<feature type="region of interest" description="Disordered" evidence="1">
    <location>
        <begin position="562"/>
        <end position="624"/>
    </location>
</feature>
<feature type="domain" description="TIR" evidence="2">
    <location>
        <begin position="452"/>
        <end position="533"/>
    </location>
</feature>
<dbReference type="GO" id="GO:0007165">
    <property type="term" value="P:signal transduction"/>
    <property type="evidence" value="ECO:0007669"/>
    <property type="project" value="InterPro"/>
</dbReference>